<feature type="chain" id="PRO_5004297883" evidence="1">
    <location>
        <begin position="27"/>
        <end position="147"/>
    </location>
</feature>
<dbReference type="SUPFAM" id="SSF49354">
    <property type="entry name" value="PapD-like"/>
    <property type="match status" value="1"/>
</dbReference>
<proteinExistence type="predicted"/>
<dbReference type="InterPro" id="IPR016147">
    <property type="entry name" value="Pili_assmbl_chaperone_N"/>
</dbReference>
<name>Q846B0_ECOLX</name>
<gene>
    <name evidence="3" type="primary">fotC</name>
</gene>
<dbReference type="EMBL" id="AF335469">
    <property type="protein sequence ID" value="AAO73848.1"/>
    <property type="molecule type" value="Genomic_DNA"/>
</dbReference>
<dbReference type="InterPro" id="IPR013783">
    <property type="entry name" value="Ig-like_fold"/>
</dbReference>
<organism evidence="3">
    <name type="scientific">Escherichia coli</name>
    <dbReference type="NCBI Taxonomy" id="562"/>
    <lineage>
        <taxon>Bacteria</taxon>
        <taxon>Pseudomonadati</taxon>
        <taxon>Pseudomonadota</taxon>
        <taxon>Gammaproteobacteria</taxon>
        <taxon>Enterobacterales</taxon>
        <taxon>Enterobacteriaceae</taxon>
        <taxon>Escherichia</taxon>
    </lineage>
</organism>
<evidence type="ECO:0000259" key="2">
    <source>
        <dbReference type="Pfam" id="PF00345"/>
    </source>
</evidence>
<dbReference type="Pfam" id="PF00345">
    <property type="entry name" value="PapD_N"/>
    <property type="match status" value="1"/>
</dbReference>
<dbReference type="AlphaFoldDB" id="Q846B0"/>
<dbReference type="InterPro" id="IPR008962">
    <property type="entry name" value="PapD-like_sf"/>
</dbReference>
<feature type="domain" description="Pili assembly chaperone N-terminal" evidence="2">
    <location>
        <begin position="46"/>
        <end position="146"/>
    </location>
</feature>
<dbReference type="GO" id="GO:0071555">
    <property type="term" value="P:cell wall organization"/>
    <property type="evidence" value="ECO:0007669"/>
    <property type="project" value="InterPro"/>
</dbReference>
<feature type="signal peptide" evidence="1">
    <location>
        <begin position="1"/>
        <end position="26"/>
    </location>
</feature>
<sequence length="147" mass="16652">MRVLSNKFLNLAGVVFLFLFSFVSFAKSPELGVAIDPLKIKVKPNRMVYFSVINDTENDYIVTTKVVNALTKKDSDAEPRFLVNPPIRLLKKRDKAQMGVVYLSERQLPPPDSKIYLSVSFIPKVPDKSALVHMPVIFVQQVPLVFE</sequence>
<evidence type="ECO:0000256" key="1">
    <source>
        <dbReference type="SAM" id="SignalP"/>
    </source>
</evidence>
<protein>
    <submittedName>
        <fullName evidence="3">FotC</fullName>
    </submittedName>
</protein>
<evidence type="ECO:0000313" key="3">
    <source>
        <dbReference type="EMBL" id="AAO73848.1"/>
    </source>
</evidence>
<dbReference type="GO" id="GO:0030288">
    <property type="term" value="C:outer membrane-bounded periplasmic space"/>
    <property type="evidence" value="ECO:0007669"/>
    <property type="project" value="InterPro"/>
</dbReference>
<dbReference type="Gene3D" id="2.60.40.10">
    <property type="entry name" value="Immunoglobulins"/>
    <property type="match status" value="1"/>
</dbReference>
<accession>Q846B0</accession>
<keyword evidence="1" id="KW-0732">Signal</keyword>
<reference evidence="3" key="1">
    <citation type="journal article" date="2003" name="Mol. Microbiol.">
        <title>Phase variation of the 987P-like CS18 fimbriae of human enterotoxigenic Escherichia coli is regulated by site-specific recombinases.</title>
        <authorList>
            <person name="Honarvar S."/>
            <person name="Choi B.K."/>
            <person name="Schifferli D.M."/>
        </authorList>
    </citation>
    <scope>NUCLEOTIDE SEQUENCE</scope>
    <source>
        <strain evidence="3">ARG-2</strain>
    </source>
</reference>